<dbReference type="AlphaFoldDB" id="A0A0K2U650"/>
<dbReference type="EMBL" id="HACA01016026">
    <property type="protein sequence ID" value="CDW33387.1"/>
    <property type="molecule type" value="Transcribed_RNA"/>
</dbReference>
<feature type="compositionally biased region" description="Basic and acidic residues" evidence="1">
    <location>
        <begin position="41"/>
        <end position="57"/>
    </location>
</feature>
<accession>A0A0K2U650</accession>
<sequence>MIINYTYRLLHSSKFTTSPFAHTKQLSASWTTIHVVSKSETLEKSKKKSKLDPDEFKKKTKANPHKSLRVHARDLGALHQTVQRAFK</sequence>
<evidence type="ECO:0000313" key="2">
    <source>
        <dbReference type="EMBL" id="CDW33387.1"/>
    </source>
</evidence>
<protein>
    <submittedName>
        <fullName evidence="2">Uncharacterized protein</fullName>
    </submittedName>
</protein>
<organism evidence="2">
    <name type="scientific">Lepeophtheirus salmonis</name>
    <name type="common">Salmon louse</name>
    <name type="synonym">Caligus salmonis</name>
    <dbReference type="NCBI Taxonomy" id="72036"/>
    <lineage>
        <taxon>Eukaryota</taxon>
        <taxon>Metazoa</taxon>
        <taxon>Ecdysozoa</taxon>
        <taxon>Arthropoda</taxon>
        <taxon>Crustacea</taxon>
        <taxon>Multicrustacea</taxon>
        <taxon>Hexanauplia</taxon>
        <taxon>Copepoda</taxon>
        <taxon>Siphonostomatoida</taxon>
        <taxon>Caligidae</taxon>
        <taxon>Lepeophtheirus</taxon>
    </lineage>
</organism>
<reference evidence="2" key="1">
    <citation type="submission" date="2014-05" db="EMBL/GenBank/DDBJ databases">
        <authorList>
            <person name="Chronopoulou M."/>
        </authorList>
    </citation>
    <scope>NUCLEOTIDE SEQUENCE</scope>
    <source>
        <tissue evidence="2">Whole organism</tissue>
    </source>
</reference>
<feature type="region of interest" description="Disordered" evidence="1">
    <location>
        <begin position="41"/>
        <end position="66"/>
    </location>
</feature>
<proteinExistence type="predicted"/>
<evidence type="ECO:0000256" key="1">
    <source>
        <dbReference type="SAM" id="MobiDB-lite"/>
    </source>
</evidence>
<name>A0A0K2U650_LEPSM</name>